<comment type="caution">
    <text evidence="2">The sequence shown here is derived from an EMBL/GenBank/DDBJ whole genome shotgun (WGS) entry which is preliminary data.</text>
</comment>
<sequence>MRRRILAALLALTGCASMPPPVPADRVHALLVGNTAHLPDGFQEHYAPDGTLYGRVGTDHYAGKWEQRGDAFCTSLSNDPPVCTRIFDDKGTLTWAPDSGKPVKLTVTPGRAAGL</sequence>
<feature type="chain" id="PRO_5035879965" description="Lipoprotein" evidence="1">
    <location>
        <begin position="25"/>
        <end position="115"/>
    </location>
</feature>
<proteinExistence type="predicted"/>
<feature type="signal peptide" evidence="1">
    <location>
        <begin position="1"/>
        <end position="24"/>
    </location>
</feature>
<gene>
    <name evidence="2" type="ORF">TMPK1_06120</name>
</gene>
<name>A0A8S8XAN8_9PROT</name>
<dbReference type="Proteomes" id="UP000681075">
    <property type="component" value="Unassembled WGS sequence"/>
</dbReference>
<protein>
    <recommendedName>
        <fullName evidence="4">Lipoprotein</fullName>
    </recommendedName>
</protein>
<evidence type="ECO:0000313" key="2">
    <source>
        <dbReference type="EMBL" id="GIL38375.1"/>
    </source>
</evidence>
<organism evidence="2 3">
    <name type="scientific">Roseiterribacter gracilis</name>
    <dbReference type="NCBI Taxonomy" id="2812848"/>
    <lineage>
        <taxon>Bacteria</taxon>
        <taxon>Pseudomonadati</taxon>
        <taxon>Pseudomonadota</taxon>
        <taxon>Alphaproteobacteria</taxon>
        <taxon>Rhodospirillales</taxon>
        <taxon>Roseiterribacteraceae</taxon>
        <taxon>Roseiterribacter</taxon>
    </lineage>
</organism>
<dbReference type="EMBL" id="BOPV01000001">
    <property type="protein sequence ID" value="GIL38375.1"/>
    <property type="molecule type" value="Genomic_DNA"/>
</dbReference>
<dbReference type="AlphaFoldDB" id="A0A8S8XAN8"/>
<accession>A0A8S8XAN8</accession>
<evidence type="ECO:0008006" key="4">
    <source>
        <dbReference type="Google" id="ProtNLM"/>
    </source>
</evidence>
<keyword evidence="1" id="KW-0732">Signal</keyword>
<evidence type="ECO:0000256" key="1">
    <source>
        <dbReference type="SAM" id="SignalP"/>
    </source>
</evidence>
<evidence type="ECO:0000313" key="3">
    <source>
        <dbReference type="Proteomes" id="UP000681075"/>
    </source>
</evidence>
<reference evidence="2" key="1">
    <citation type="submission" date="2021-02" db="EMBL/GenBank/DDBJ databases">
        <title>Genome sequence of Rhodospirillales sp. strain TMPK1 isolated from soil.</title>
        <authorList>
            <person name="Nakai R."/>
            <person name="Kusada H."/>
            <person name="Tamaki H."/>
        </authorList>
    </citation>
    <scope>NUCLEOTIDE SEQUENCE</scope>
    <source>
        <strain evidence="2">TMPK1</strain>
    </source>
</reference>
<dbReference type="PROSITE" id="PS51257">
    <property type="entry name" value="PROKAR_LIPOPROTEIN"/>
    <property type="match status" value="1"/>
</dbReference>
<dbReference type="RefSeq" id="WP_420241363.1">
    <property type="nucleotide sequence ID" value="NZ_BOPV01000001.1"/>
</dbReference>
<keyword evidence="3" id="KW-1185">Reference proteome</keyword>